<evidence type="ECO:0000256" key="1">
    <source>
        <dbReference type="SAM" id="Phobius"/>
    </source>
</evidence>
<proteinExistence type="predicted"/>
<organism evidence="4 5">
    <name type="scientific">Robinsoniella peoriensis</name>
    <dbReference type="NCBI Taxonomy" id="180332"/>
    <lineage>
        <taxon>Bacteria</taxon>
        <taxon>Bacillati</taxon>
        <taxon>Bacillota</taxon>
        <taxon>Clostridia</taxon>
        <taxon>Lachnospirales</taxon>
        <taxon>Lachnospiraceae</taxon>
        <taxon>Robinsoniella</taxon>
    </lineage>
</organism>
<feature type="domain" description="ABC-type uncharacterised transport system" evidence="2">
    <location>
        <begin position="186"/>
        <end position="415"/>
    </location>
</feature>
<dbReference type="InterPro" id="IPR055396">
    <property type="entry name" value="DUF7088"/>
</dbReference>
<comment type="caution">
    <text evidence="4">The sequence shown here is derived from an EMBL/GenBank/DDBJ whole genome shotgun (WGS) entry which is preliminary data.</text>
</comment>
<accession>A0A4U8Q4P1</accession>
<keyword evidence="1" id="KW-1133">Transmembrane helix</keyword>
<feature type="transmembrane region" description="Helical" evidence="1">
    <location>
        <begin position="20"/>
        <end position="39"/>
    </location>
</feature>
<protein>
    <submittedName>
        <fullName evidence="4">Gliding-associated putative ABC transporter substrate-binding component GldG</fullName>
    </submittedName>
</protein>
<keyword evidence="5" id="KW-1185">Reference proteome</keyword>
<dbReference type="Pfam" id="PF23357">
    <property type="entry name" value="DUF7088"/>
    <property type="match status" value="1"/>
</dbReference>
<dbReference type="EMBL" id="QGQD01000066">
    <property type="protein sequence ID" value="TLC99750.1"/>
    <property type="molecule type" value="Genomic_DNA"/>
</dbReference>
<keyword evidence="1" id="KW-0472">Membrane</keyword>
<dbReference type="Proteomes" id="UP000306509">
    <property type="component" value="Unassembled WGS sequence"/>
</dbReference>
<evidence type="ECO:0000259" key="2">
    <source>
        <dbReference type="Pfam" id="PF09822"/>
    </source>
</evidence>
<keyword evidence="1" id="KW-0812">Transmembrane</keyword>
<feature type="transmembrane region" description="Helical" evidence="1">
    <location>
        <begin position="448"/>
        <end position="471"/>
    </location>
</feature>
<dbReference type="RefSeq" id="WP_138003083.1">
    <property type="nucleotide sequence ID" value="NZ_QGQD01000066.1"/>
</dbReference>
<reference evidence="4 5" key="1">
    <citation type="journal article" date="2019" name="Anaerobe">
        <title>Detection of Robinsoniella peoriensis in multiple bone samples of a trauma patient.</title>
        <authorList>
            <person name="Schrottner P."/>
            <person name="Hartwich K."/>
            <person name="Bunk B."/>
            <person name="Schober I."/>
            <person name="Helbig S."/>
            <person name="Rudolph W.W."/>
            <person name="Gunzer F."/>
        </authorList>
    </citation>
    <scope>NUCLEOTIDE SEQUENCE [LARGE SCALE GENOMIC DNA]</scope>
    <source>
        <strain evidence="4 5">DSM 106044</strain>
    </source>
</reference>
<dbReference type="InterPro" id="IPR019196">
    <property type="entry name" value="ABC_transp_unknown"/>
</dbReference>
<sequence>MKIKNIFPKWSNKKVKNGSYSIAITVIVIAIVIVINLVIGQLPGKYTKLDFSDNKLYTIGDKTEEIIKGLKSDVTLYLIAQKGQEDSTLKEVLDRYKDLSSHIKVETKDPALYPNFASQYTDEKVSSNSIIVVGEKRNKVINYSDIYETSVDYSTYSSQVTGFDGEGQITSAISYVTSEELPVMYVLGGHDEASVSTTMKSAIEKENIEIKDLNLVSQESVPEDADCLFLFSPTKDISADEASKIINYLKAGGKAMIVSDYTGTEMPNFESVLKEYGVETMGGVVIEGDANHYASGNPLYLLPNIGSQEVVSSLSGRFVLMPVAQGIKTLDDKRDTVNVSSLLTTSDSAYIKKDAENMTSLSKEDGDESGAYDLGVAITETVDDKETKLVYLSSGNMLNEQIDSAVSGANTELLTNALSWMCDQEASVSIPSKSTQVSYLTITSAASAFLSSLAIVILPLICLLTGGVIWFRRRKR</sequence>
<dbReference type="Pfam" id="PF09822">
    <property type="entry name" value="ABC_transp_aux"/>
    <property type="match status" value="1"/>
</dbReference>
<name>A0A4U8Q4P1_9FIRM</name>
<gene>
    <name evidence="4" type="ORF">DSM106044_03391</name>
</gene>
<feature type="domain" description="DUF7088" evidence="3">
    <location>
        <begin position="54"/>
        <end position="137"/>
    </location>
</feature>
<dbReference type="AlphaFoldDB" id="A0A4U8Q4P1"/>
<dbReference type="STRING" id="180332.GCA_000797495_02755"/>
<evidence type="ECO:0000259" key="3">
    <source>
        <dbReference type="Pfam" id="PF23357"/>
    </source>
</evidence>
<evidence type="ECO:0000313" key="5">
    <source>
        <dbReference type="Proteomes" id="UP000306509"/>
    </source>
</evidence>
<evidence type="ECO:0000313" key="4">
    <source>
        <dbReference type="EMBL" id="TLC99750.1"/>
    </source>
</evidence>